<dbReference type="WBParaSite" id="TREG1_141280.2">
    <property type="protein sequence ID" value="TREG1_141280.2"/>
    <property type="gene ID" value="TREG1_141280"/>
</dbReference>
<organism evidence="1 2">
    <name type="scientific">Trichobilharzia regenti</name>
    <name type="common">Nasal bird schistosome</name>
    <dbReference type="NCBI Taxonomy" id="157069"/>
    <lineage>
        <taxon>Eukaryota</taxon>
        <taxon>Metazoa</taxon>
        <taxon>Spiralia</taxon>
        <taxon>Lophotrochozoa</taxon>
        <taxon>Platyhelminthes</taxon>
        <taxon>Trematoda</taxon>
        <taxon>Digenea</taxon>
        <taxon>Strigeidida</taxon>
        <taxon>Schistosomatoidea</taxon>
        <taxon>Schistosomatidae</taxon>
        <taxon>Trichobilharzia</taxon>
    </lineage>
</organism>
<accession>A0AA85J372</accession>
<reference evidence="1" key="1">
    <citation type="submission" date="2022-06" db="EMBL/GenBank/DDBJ databases">
        <authorList>
            <person name="Berger JAMES D."/>
            <person name="Berger JAMES D."/>
        </authorList>
    </citation>
    <scope>NUCLEOTIDE SEQUENCE [LARGE SCALE GENOMIC DNA]</scope>
</reference>
<proteinExistence type="predicted"/>
<protein>
    <submittedName>
        <fullName evidence="2">Uncharacterized protein</fullName>
    </submittedName>
</protein>
<sequence length="198" mass="22651">MVYIRMRKVSYPEKMVYSAYSHITVITLLAFAAINGEQGEQEDDTLSMESLADAENKTLEIIPHLESAEDATRGMKELLHRLNPNSRVELDNHIDCLEAAHTYNWGVIVFDSLVKRLLRYRDVNLADVVNCCKEEASAYREKVKEFPLKNCFENLPSASRQNLDVLNSAIKQVAEYRGVYGMSIFLENLYTTHITRGQ</sequence>
<evidence type="ECO:0000313" key="2">
    <source>
        <dbReference type="WBParaSite" id="TREG1_141280.2"/>
    </source>
</evidence>
<name>A0AA85J372_TRIRE</name>
<keyword evidence="1" id="KW-1185">Reference proteome</keyword>
<reference evidence="2" key="2">
    <citation type="submission" date="2023-11" db="UniProtKB">
        <authorList>
            <consortium name="WormBaseParasite"/>
        </authorList>
    </citation>
    <scope>IDENTIFICATION</scope>
</reference>
<evidence type="ECO:0000313" key="1">
    <source>
        <dbReference type="Proteomes" id="UP000050795"/>
    </source>
</evidence>
<dbReference type="Proteomes" id="UP000050795">
    <property type="component" value="Unassembled WGS sequence"/>
</dbReference>
<dbReference type="AlphaFoldDB" id="A0AA85J372"/>